<name>A0A1G5FEK3_9BACT</name>
<protein>
    <submittedName>
        <fullName evidence="11">Outer membrane transport energization protein ExbB</fullName>
    </submittedName>
</protein>
<dbReference type="STRING" id="419481.SAMN05216233_10827"/>
<feature type="transmembrane region" description="Helical" evidence="9">
    <location>
        <begin position="107"/>
        <end position="128"/>
    </location>
</feature>
<keyword evidence="6 9" id="KW-1133">Transmembrane helix</keyword>
<keyword evidence="12" id="KW-1185">Reference proteome</keyword>
<evidence type="ECO:0000256" key="3">
    <source>
        <dbReference type="ARBA" id="ARBA00022475"/>
    </source>
</evidence>
<reference evidence="11 12" key="1">
    <citation type="submission" date="2016-10" db="EMBL/GenBank/DDBJ databases">
        <authorList>
            <person name="de Groot N.N."/>
        </authorList>
    </citation>
    <scope>NUCLEOTIDE SEQUENCE [LARGE SCALE GENOMIC DNA]</scope>
    <source>
        <strain evidence="11 12">AA1</strain>
    </source>
</reference>
<dbReference type="RefSeq" id="WP_092210892.1">
    <property type="nucleotide sequence ID" value="NZ_FMUX01000008.1"/>
</dbReference>
<evidence type="ECO:0000259" key="10">
    <source>
        <dbReference type="Pfam" id="PF01618"/>
    </source>
</evidence>
<evidence type="ECO:0000256" key="5">
    <source>
        <dbReference type="ARBA" id="ARBA00022927"/>
    </source>
</evidence>
<dbReference type="InterPro" id="IPR050790">
    <property type="entry name" value="ExbB/TolQ_transport"/>
</dbReference>
<dbReference type="EMBL" id="FMUX01000008">
    <property type="protein sequence ID" value="SCY37685.1"/>
    <property type="molecule type" value="Genomic_DNA"/>
</dbReference>
<evidence type="ECO:0000313" key="12">
    <source>
        <dbReference type="Proteomes" id="UP000198870"/>
    </source>
</evidence>
<evidence type="ECO:0000256" key="8">
    <source>
        <dbReference type="RuleBase" id="RU004057"/>
    </source>
</evidence>
<dbReference type="GO" id="GO:0017038">
    <property type="term" value="P:protein import"/>
    <property type="evidence" value="ECO:0007669"/>
    <property type="project" value="TreeGrafter"/>
</dbReference>
<evidence type="ECO:0000256" key="7">
    <source>
        <dbReference type="ARBA" id="ARBA00023136"/>
    </source>
</evidence>
<accession>A0A1G5FEK3</accession>
<dbReference type="AlphaFoldDB" id="A0A1G5FEK3"/>
<keyword evidence="4 9" id="KW-0812">Transmembrane</keyword>
<gene>
    <name evidence="11" type="ORF">SAMN05216233_10827</name>
</gene>
<keyword evidence="5 8" id="KW-0653">Protein transport</keyword>
<dbReference type="InterPro" id="IPR002898">
    <property type="entry name" value="MotA_ExbB_proton_chnl"/>
</dbReference>
<evidence type="ECO:0000256" key="1">
    <source>
        <dbReference type="ARBA" id="ARBA00004651"/>
    </source>
</evidence>
<keyword evidence="7 9" id="KW-0472">Membrane</keyword>
<proteinExistence type="inferred from homology"/>
<feature type="domain" description="MotA/TolQ/ExbB proton channel" evidence="10">
    <location>
        <begin position="81"/>
        <end position="185"/>
    </location>
</feature>
<dbReference type="Proteomes" id="UP000198870">
    <property type="component" value="Unassembled WGS sequence"/>
</dbReference>
<organism evidence="11 12">
    <name type="scientific">Desulfoluna spongiiphila</name>
    <dbReference type="NCBI Taxonomy" id="419481"/>
    <lineage>
        <taxon>Bacteria</taxon>
        <taxon>Pseudomonadati</taxon>
        <taxon>Thermodesulfobacteriota</taxon>
        <taxon>Desulfobacteria</taxon>
        <taxon>Desulfobacterales</taxon>
        <taxon>Desulfolunaceae</taxon>
        <taxon>Desulfoluna</taxon>
    </lineage>
</organism>
<comment type="subcellular location">
    <subcellularLocation>
        <location evidence="1">Cell membrane</location>
        <topology evidence="1">Multi-pass membrane protein</topology>
    </subcellularLocation>
    <subcellularLocation>
        <location evidence="8">Membrane</location>
        <topology evidence="8">Multi-pass membrane protein</topology>
    </subcellularLocation>
</comment>
<dbReference type="Pfam" id="PF01618">
    <property type="entry name" value="MotA_ExbB"/>
    <property type="match status" value="1"/>
</dbReference>
<sequence>MIHLLKSGGFLMLPLLLCSFISLTLIIERTIFWLRIRREKDRSLVYRVLDLADKGLWDDIRLAVRGSNNFIIRILINGILHRDYSMSMAMESAASDELRKMRRFMGVLETIVTVAPLLGILGTVVGIIHSFDMLGAKGIGDPQAVTGGIAQALITTAAGLSISILTLLPCNYFNACAEASALSIEKYATSLEITYEKRANAGEIRPQKEKQVSGGR</sequence>
<comment type="similarity">
    <text evidence="8">Belongs to the exbB/tolQ family.</text>
</comment>
<keyword evidence="3" id="KW-1003">Cell membrane</keyword>
<keyword evidence="2 8" id="KW-0813">Transport</keyword>
<evidence type="ECO:0000256" key="4">
    <source>
        <dbReference type="ARBA" id="ARBA00022692"/>
    </source>
</evidence>
<evidence type="ECO:0000256" key="9">
    <source>
        <dbReference type="SAM" id="Phobius"/>
    </source>
</evidence>
<evidence type="ECO:0000256" key="2">
    <source>
        <dbReference type="ARBA" id="ARBA00022448"/>
    </source>
</evidence>
<feature type="transmembrane region" description="Helical" evidence="9">
    <location>
        <begin position="12"/>
        <end position="34"/>
    </location>
</feature>
<evidence type="ECO:0000256" key="6">
    <source>
        <dbReference type="ARBA" id="ARBA00022989"/>
    </source>
</evidence>
<dbReference type="PANTHER" id="PTHR30625">
    <property type="entry name" value="PROTEIN TOLQ"/>
    <property type="match status" value="1"/>
</dbReference>
<feature type="transmembrane region" description="Helical" evidence="9">
    <location>
        <begin position="148"/>
        <end position="168"/>
    </location>
</feature>
<dbReference type="GO" id="GO:0005886">
    <property type="term" value="C:plasma membrane"/>
    <property type="evidence" value="ECO:0007669"/>
    <property type="project" value="UniProtKB-SubCell"/>
</dbReference>
<evidence type="ECO:0000313" key="11">
    <source>
        <dbReference type="EMBL" id="SCY37685.1"/>
    </source>
</evidence>
<dbReference type="PANTHER" id="PTHR30625:SF15">
    <property type="entry name" value="BIOPOLYMER TRANSPORT PROTEIN EXBB"/>
    <property type="match status" value="1"/>
</dbReference>
<dbReference type="OrthoDB" id="4045at2"/>